<feature type="region of interest" description="Disordered" evidence="2">
    <location>
        <begin position="33"/>
        <end position="87"/>
    </location>
</feature>
<dbReference type="EMBL" id="OIVN01001336">
    <property type="protein sequence ID" value="SPC92819.1"/>
    <property type="molecule type" value="Genomic_DNA"/>
</dbReference>
<dbReference type="GO" id="GO:0009959">
    <property type="term" value="P:negative gravitropism"/>
    <property type="evidence" value="ECO:0007669"/>
    <property type="project" value="InterPro"/>
</dbReference>
<feature type="domain" description="DUF641" evidence="3">
    <location>
        <begin position="98"/>
        <end position="213"/>
    </location>
</feature>
<feature type="domain" description="GIL1/IRKI C-terminal" evidence="4">
    <location>
        <begin position="391"/>
        <end position="447"/>
    </location>
</feature>
<proteinExistence type="predicted"/>
<evidence type="ECO:0000259" key="4">
    <source>
        <dbReference type="Pfam" id="PF24994"/>
    </source>
</evidence>
<evidence type="ECO:0000256" key="2">
    <source>
        <dbReference type="SAM" id="MobiDB-lite"/>
    </source>
</evidence>
<dbReference type="InterPro" id="IPR006943">
    <property type="entry name" value="DUF641_pln"/>
</dbReference>
<dbReference type="Pfam" id="PF24994">
    <property type="entry name" value="GIL1_IRKI_C"/>
    <property type="match status" value="1"/>
</dbReference>
<sequence length="452" mass="51224">MENATIKPSKPSSNISEIVSKFTKVCKLRSIGVFPSENPNHQQHHHHHHSYHKPNSKTSPLGEDSSDDTEEKECDSEKIHPHPIEVSSKSNVCGDGEILKLFDTVSALKFAYVQLQEAHIPYNPDRIIDADELVVAQLEALCKIKRSYKEKQFTITNKAKLDSSTCNHLEVEIEYSEKVLEDLKSQVKSKNSEILRLREELQDLELGNKGLVEKMRQISLEKNTTVSNIPTLEDAFKAASKSIHDFAKPLISLMKASGWDLDQAAKSIEDAVVYSKRSHKKYAFEAYIARKMFCGIASKSYNVDDVMRFDDPIDALTEYPDSDFAKFCGKKYLLVVHPMLEASFFGNLDHRTFVLGGKHPRTPFYQIFAKMAKWVWVLQGIAASINPKAEIFTVKRGSKFSDIHMESVEEDLEGAVVAEEEQAMLRVELVVMPGFKIGEKLLRSRVYLSKLK</sequence>
<feature type="compositionally biased region" description="Basic residues" evidence="2">
    <location>
        <begin position="42"/>
        <end position="55"/>
    </location>
</feature>
<evidence type="ECO:0000259" key="3">
    <source>
        <dbReference type="Pfam" id="PF04859"/>
    </source>
</evidence>
<organism evidence="5">
    <name type="scientific">Fagus sylvatica</name>
    <name type="common">Beechnut</name>
    <dbReference type="NCBI Taxonomy" id="28930"/>
    <lineage>
        <taxon>Eukaryota</taxon>
        <taxon>Viridiplantae</taxon>
        <taxon>Streptophyta</taxon>
        <taxon>Embryophyta</taxon>
        <taxon>Tracheophyta</taxon>
        <taxon>Spermatophyta</taxon>
        <taxon>Magnoliopsida</taxon>
        <taxon>eudicotyledons</taxon>
        <taxon>Gunneridae</taxon>
        <taxon>Pentapetalae</taxon>
        <taxon>rosids</taxon>
        <taxon>fabids</taxon>
        <taxon>Fagales</taxon>
        <taxon>Fagaceae</taxon>
        <taxon>Fagus</taxon>
    </lineage>
</organism>
<dbReference type="InterPro" id="IPR040225">
    <property type="entry name" value="GIL1-like"/>
</dbReference>
<dbReference type="GO" id="GO:0009639">
    <property type="term" value="P:response to red or far red light"/>
    <property type="evidence" value="ECO:0007669"/>
    <property type="project" value="InterPro"/>
</dbReference>
<feature type="compositionally biased region" description="Acidic residues" evidence="2">
    <location>
        <begin position="64"/>
        <end position="74"/>
    </location>
</feature>
<dbReference type="PANTHER" id="PTHR31161">
    <property type="entry name" value="PROTEIN GRAVITROPIC IN THE LIGHT 1"/>
    <property type="match status" value="1"/>
</dbReference>
<accession>A0A2N9G0L0</accession>
<keyword evidence="1" id="KW-0175">Coiled coil</keyword>
<feature type="coiled-coil region" evidence="1">
    <location>
        <begin position="166"/>
        <end position="214"/>
    </location>
</feature>
<name>A0A2N9G0L0_FAGSY</name>
<dbReference type="InterPro" id="IPR056813">
    <property type="entry name" value="GIL1_IRKI_C"/>
</dbReference>
<protein>
    <submittedName>
        <fullName evidence="5">Uncharacterized protein</fullName>
    </submittedName>
</protein>
<gene>
    <name evidence="5" type="ORF">FSB_LOCUS20701</name>
</gene>
<dbReference type="AlphaFoldDB" id="A0A2N9G0L0"/>
<evidence type="ECO:0000256" key="1">
    <source>
        <dbReference type="SAM" id="Coils"/>
    </source>
</evidence>
<dbReference type="Pfam" id="PF04859">
    <property type="entry name" value="DUF641"/>
    <property type="match status" value="1"/>
</dbReference>
<evidence type="ECO:0000313" key="5">
    <source>
        <dbReference type="EMBL" id="SPC92819.1"/>
    </source>
</evidence>
<reference evidence="5" key="1">
    <citation type="submission" date="2018-02" db="EMBL/GenBank/DDBJ databases">
        <authorList>
            <person name="Cohen D.B."/>
            <person name="Kent A.D."/>
        </authorList>
    </citation>
    <scope>NUCLEOTIDE SEQUENCE</scope>
</reference>